<dbReference type="InterPro" id="IPR000847">
    <property type="entry name" value="LysR_HTH_N"/>
</dbReference>
<dbReference type="FunFam" id="1.10.10.10:FF:000001">
    <property type="entry name" value="LysR family transcriptional regulator"/>
    <property type="match status" value="1"/>
</dbReference>
<organism evidence="6 7">
    <name type="scientific">Paraburkholderia caballeronis</name>
    <dbReference type="NCBI Taxonomy" id="416943"/>
    <lineage>
        <taxon>Bacteria</taxon>
        <taxon>Pseudomonadati</taxon>
        <taxon>Pseudomonadota</taxon>
        <taxon>Betaproteobacteria</taxon>
        <taxon>Burkholderiales</taxon>
        <taxon>Burkholderiaceae</taxon>
        <taxon>Paraburkholderia</taxon>
    </lineage>
</organism>
<dbReference type="Proteomes" id="UP000199120">
    <property type="component" value="Unassembled WGS sequence"/>
</dbReference>
<name>A0A1H7STJ6_9BURK</name>
<dbReference type="InterPro" id="IPR036390">
    <property type="entry name" value="WH_DNA-bd_sf"/>
</dbReference>
<dbReference type="InterPro" id="IPR005119">
    <property type="entry name" value="LysR_subst-bd"/>
</dbReference>
<dbReference type="OrthoDB" id="6555293at2"/>
<keyword evidence="3 6" id="KW-0238">DNA-binding</keyword>
<keyword evidence="4" id="KW-0804">Transcription</keyword>
<evidence type="ECO:0000256" key="2">
    <source>
        <dbReference type="ARBA" id="ARBA00023015"/>
    </source>
</evidence>
<evidence type="ECO:0000256" key="3">
    <source>
        <dbReference type="ARBA" id="ARBA00023125"/>
    </source>
</evidence>
<protein>
    <submittedName>
        <fullName evidence="6">DNA-binding transcriptional regulator, LysR family</fullName>
    </submittedName>
</protein>
<dbReference type="RefSeq" id="WP_090550382.1">
    <property type="nucleotide sequence ID" value="NZ_FNSR01000002.1"/>
</dbReference>
<dbReference type="PANTHER" id="PTHR30579:SF7">
    <property type="entry name" value="HTH-TYPE TRANSCRIPTIONAL REGULATOR LRHA-RELATED"/>
    <property type="match status" value="1"/>
</dbReference>
<gene>
    <name evidence="6" type="ORF">SAMN05192542_11317</name>
</gene>
<dbReference type="SUPFAM" id="SSF46785">
    <property type="entry name" value="Winged helix' DNA-binding domain"/>
    <property type="match status" value="1"/>
</dbReference>
<evidence type="ECO:0000313" key="6">
    <source>
        <dbReference type="EMBL" id="SEL75748.1"/>
    </source>
</evidence>
<dbReference type="InterPro" id="IPR050176">
    <property type="entry name" value="LTTR"/>
</dbReference>
<reference evidence="7" key="1">
    <citation type="submission" date="2016-10" db="EMBL/GenBank/DDBJ databases">
        <authorList>
            <person name="Varghese N."/>
            <person name="Submissions S."/>
        </authorList>
    </citation>
    <scope>NUCLEOTIDE SEQUENCE [LARGE SCALE GENOMIC DNA]</scope>
    <source>
        <strain evidence="7">LMG 26416</strain>
    </source>
</reference>
<dbReference type="GO" id="GO:0003677">
    <property type="term" value="F:DNA binding"/>
    <property type="evidence" value="ECO:0007669"/>
    <property type="project" value="UniProtKB-KW"/>
</dbReference>
<evidence type="ECO:0000313" key="7">
    <source>
        <dbReference type="Proteomes" id="UP000199120"/>
    </source>
</evidence>
<evidence type="ECO:0000259" key="5">
    <source>
        <dbReference type="PROSITE" id="PS50931"/>
    </source>
</evidence>
<evidence type="ECO:0000256" key="4">
    <source>
        <dbReference type="ARBA" id="ARBA00023163"/>
    </source>
</evidence>
<feature type="domain" description="HTH lysR-type" evidence="5">
    <location>
        <begin position="5"/>
        <end position="62"/>
    </location>
</feature>
<dbReference type="PRINTS" id="PR00039">
    <property type="entry name" value="HTHLYSR"/>
</dbReference>
<dbReference type="EMBL" id="FOAJ01000013">
    <property type="protein sequence ID" value="SEL75748.1"/>
    <property type="molecule type" value="Genomic_DNA"/>
</dbReference>
<dbReference type="SUPFAM" id="SSF53850">
    <property type="entry name" value="Periplasmic binding protein-like II"/>
    <property type="match status" value="1"/>
</dbReference>
<proteinExistence type="inferred from homology"/>
<dbReference type="Pfam" id="PF03466">
    <property type="entry name" value="LysR_substrate"/>
    <property type="match status" value="1"/>
</dbReference>
<dbReference type="GO" id="GO:0003700">
    <property type="term" value="F:DNA-binding transcription factor activity"/>
    <property type="evidence" value="ECO:0007669"/>
    <property type="project" value="InterPro"/>
</dbReference>
<comment type="similarity">
    <text evidence="1">Belongs to the LysR transcriptional regulatory family.</text>
</comment>
<dbReference type="Pfam" id="PF00126">
    <property type="entry name" value="HTH_1"/>
    <property type="match status" value="1"/>
</dbReference>
<accession>A0A1H7STJ6</accession>
<dbReference type="InterPro" id="IPR036388">
    <property type="entry name" value="WH-like_DNA-bd_sf"/>
</dbReference>
<keyword evidence="7" id="KW-1185">Reference proteome</keyword>
<dbReference type="PROSITE" id="PS50931">
    <property type="entry name" value="HTH_LYSR"/>
    <property type="match status" value="1"/>
</dbReference>
<dbReference type="STRING" id="416943.SAMN05445871_5111"/>
<dbReference type="AlphaFoldDB" id="A0A1H7STJ6"/>
<dbReference type="Gene3D" id="1.10.10.10">
    <property type="entry name" value="Winged helix-like DNA-binding domain superfamily/Winged helix DNA-binding domain"/>
    <property type="match status" value="1"/>
</dbReference>
<dbReference type="PANTHER" id="PTHR30579">
    <property type="entry name" value="TRANSCRIPTIONAL REGULATOR"/>
    <property type="match status" value="1"/>
</dbReference>
<evidence type="ECO:0000256" key="1">
    <source>
        <dbReference type="ARBA" id="ARBA00009437"/>
    </source>
</evidence>
<keyword evidence="2" id="KW-0805">Transcription regulation</keyword>
<sequence>MSRNLDIGLVRAFVAVAESGSMTAAANALYVTQGAVSQQIKRLEASFGCSLFTRDARRIELSPVGERFLGQARQLLRLNDEILAEMNERPLHGPLRIGVPYDLMGPYFATIIKAFSDTHPHVEISLVCGTSPELADAIHGGTLDLAVVEEPAGVSADACLRVEPLVWVGARGGGAHRKRPLPLSMVAESCAFRPVVLAALDERGIRWRTVFESGGIEATTATVRSGLAITAWLASTVPADLDILGDDADLPPLPQFAIRLLLPAVGQPVAQEFARHVRAGLLRGA</sequence>
<dbReference type="Gene3D" id="3.40.190.10">
    <property type="entry name" value="Periplasmic binding protein-like II"/>
    <property type="match status" value="2"/>
</dbReference>